<dbReference type="KEGG" id="msl:Msil_3890"/>
<evidence type="ECO:0000313" key="2">
    <source>
        <dbReference type="Proteomes" id="UP000002257"/>
    </source>
</evidence>
<reference evidence="1 2" key="1">
    <citation type="journal article" date="2010" name="J. Bacteriol.">
        <title>Complete genome sequence of the aerobic facultative methanotroph Methylocella silvestris BL2.</title>
        <authorList>
            <person name="Chen Y."/>
            <person name="Crombie A."/>
            <person name="Rahman M.T."/>
            <person name="Dedysh S.N."/>
            <person name="Liesack W."/>
            <person name="Stott M.B."/>
            <person name="Alam M."/>
            <person name="Theisen A.R."/>
            <person name="Murrell J.C."/>
            <person name="Dunfield P.F."/>
        </authorList>
    </citation>
    <scope>NUCLEOTIDE SEQUENCE [LARGE SCALE GENOMIC DNA]</scope>
    <source>
        <strain evidence="2">DSM 15510 / CIP 108128 / LMG 27833 / NCIMB 13906 / BL2</strain>
    </source>
</reference>
<organism evidence="1 2">
    <name type="scientific">Methylocella silvestris (strain DSM 15510 / CIP 108128 / LMG 27833 / NCIMB 13906 / BL2)</name>
    <dbReference type="NCBI Taxonomy" id="395965"/>
    <lineage>
        <taxon>Bacteria</taxon>
        <taxon>Pseudomonadati</taxon>
        <taxon>Pseudomonadota</taxon>
        <taxon>Alphaproteobacteria</taxon>
        <taxon>Hyphomicrobiales</taxon>
        <taxon>Beijerinckiaceae</taxon>
        <taxon>Methylocella</taxon>
    </lineage>
</organism>
<dbReference type="STRING" id="395965.Msil_3890"/>
<gene>
    <name evidence="1" type="ordered locus">Msil_3890</name>
</gene>
<evidence type="ECO:0000313" key="1">
    <source>
        <dbReference type="EMBL" id="ACK52771.1"/>
    </source>
</evidence>
<dbReference type="AlphaFoldDB" id="B8EMU2"/>
<keyword evidence="2" id="KW-1185">Reference proteome</keyword>
<proteinExistence type="predicted"/>
<accession>B8EMU2</accession>
<dbReference type="Proteomes" id="UP000002257">
    <property type="component" value="Chromosome"/>
</dbReference>
<dbReference type="EMBL" id="CP001280">
    <property type="protein sequence ID" value="ACK52771.1"/>
    <property type="molecule type" value="Genomic_DNA"/>
</dbReference>
<dbReference type="HOGENOM" id="CLU_3382694_0_0_5"/>
<sequence>MKRLQKTLEAADVEFIPENGFGAGGRLRKDIHN</sequence>
<protein>
    <submittedName>
        <fullName evidence="1">Uncharacterized protein</fullName>
    </submittedName>
</protein>
<name>B8EMU2_METSB</name>